<dbReference type="EMBL" id="NMTQ01000036">
    <property type="protein sequence ID" value="PDX57980.1"/>
    <property type="molecule type" value="Genomic_DNA"/>
</dbReference>
<comment type="caution">
    <text evidence="1">The sequence shown here is derived from an EMBL/GenBank/DDBJ whole genome shotgun (WGS) entry which is preliminary data.</text>
</comment>
<protein>
    <submittedName>
        <fullName evidence="1">Integrase</fullName>
    </submittedName>
</protein>
<gene>
    <name evidence="1" type="ORF">CGS46_10765</name>
</gene>
<name>A0A2A6Z9E7_9FIRM</name>
<dbReference type="Proteomes" id="UP000220752">
    <property type="component" value="Unassembled WGS sequence"/>
</dbReference>
<evidence type="ECO:0000313" key="1">
    <source>
        <dbReference type="EMBL" id="PDX57980.1"/>
    </source>
</evidence>
<organism evidence="1 2">
    <name type="scientific">Faecalibacterium langellae</name>
    <dbReference type="NCBI Taxonomy" id="3435293"/>
    <lineage>
        <taxon>Bacteria</taxon>
        <taxon>Bacillati</taxon>
        <taxon>Bacillota</taxon>
        <taxon>Clostridia</taxon>
        <taxon>Eubacteriales</taxon>
        <taxon>Oscillospiraceae</taxon>
        <taxon>Faecalibacterium</taxon>
    </lineage>
</organism>
<accession>A0A2A6Z9E7</accession>
<evidence type="ECO:0000313" key="2">
    <source>
        <dbReference type="Proteomes" id="UP000220752"/>
    </source>
</evidence>
<keyword evidence="2" id="KW-1185">Reference proteome</keyword>
<sequence length="44" mass="5018">MHKQDPAHEGNIGHADTEMTEYYLHVQESIRQSAIQLFSEAFSA</sequence>
<reference evidence="1 2" key="1">
    <citation type="journal article" date="2017" name="Front. Microbiol.">
        <title>New Insights into the Diversity of the Genus Faecalibacterium.</title>
        <authorList>
            <person name="Benevides L."/>
            <person name="Burman S."/>
            <person name="Martin R."/>
            <person name="Robert V."/>
            <person name="Thomas M."/>
            <person name="Miquel S."/>
            <person name="Chain F."/>
            <person name="Sokol H."/>
            <person name="Bermudez-Humaran L.G."/>
            <person name="Morrison M."/>
            <person name="Langella P."/>
            <person name="Azevedo V.A."/>
            <person name="Chatel J.M."/>
            <person name="Soares S."/>
        </authorList>
    </citation>
    <scope>NUCLEOTIDE SEQUENCE [LARGE SCALE GENOMIC DNA]</scope>
    <source>
        <strain evidence="2">CNCM I-4540</strain>
    </source>
</reference>
<proteinExistence type="predicted"/>
<dbReference type="AlphaFoldDB" id="A0A2A6Z9E7"/>